<keyword evidence="3 6" id="KW-0812">Transmembrane</keyword>
<feature type="transmembrane region" description="Helical" evidence="6">
    <location>
        <begin position="99"/>
        <end position="127"/>
    </location>
</feature>
<evidence type="ECO:0000256" key="6">
    <source>
        <dbReference type="SAM" id="Phobius"/>
    </source>
</evidence>
<evidence type="ECO:0000256" key="5">
    <source>
        <dbReference type="ARBA" id="ARBA00023136"/>
    </source>
</evidence>
<feature type="transmembrane region" description="Helical" evidence="6">
    <location>
        <begin position="364"/>
        <end position="384"/>
    </location>
</feature>
<dbReference type="PIRSF" id="PIRSF006060">
    <property type="entry name" value="AA_transporter"/>
    <property type="match status" value="1"/>
</dbReference>
<feature type="transmembrane region" description="Helical" evidence="6">
    <location>
        <begin position="430"/>
        <end position="448"/>
    </location>
</feature>
<feature type="transmembrane region" description="Helical" evidence="6">
    <location>
        <begin position="404"/>
        <end position="424"/>
    </location>
</feature>
<dbReference type="EMBL" id="JAAXLS010000002">
    <property type="protein sequence ID" value="NKQ52527.1"/>
    <property type="molecule type" value="Genomic_DNA"/>
</dbReference>
<feature type="transmembrane region" description="Helical" evidence="6">
    <location>
        <begin position="57"/>
        <end position="78"/>
    </location>
</feature>
<evidence type="ECO:0000256" key="4">
    <source>
        <dbReference type="ARBA" id="ARBA00022989"/>
    </source>
</evidence>
<dbReference type="RefSeq" id="WP_168512410.1">
    <property type="nucleotide sequence ID" value="NZ_JAAXLS010000002.1"/>
</dbReference>
<feature type="transmembrane region" description="Helical" evidence="6">
    <location>
        <begin position="204"/>
        <end position="229"/>
    </location>
</feature>
<keyword evidence="2" id="KW-1003">Cell membrane</keyword>
<feature type="transmembrane region" description="Helical" evidence="6">
    <location>
        <begin position="21"/>
        <end position="45"/>
    </location>
</feature>
<dbReference type="Gene3D" id="1.20.1740.10">
    <property type="entry name" value="Amino acid/polyamine transporter I"/>
    <property type="match status" value="1"/>
</dbReference>
<evidence type="ECO:0000313" key="8">
    <source>
        <dbReference type="Proteomes" id="UP000715441"/>
    </source>
</evidence>
<feature type="transmembrane region" description="Helical" evidence="6">
    <location>
        <begin position="171"/>
        <end position="189"/>
    </location>
</feature>
<evidence type="ECO:0000256" key="2">
    <source>
        <dbReference type="ARBA" id="ARBA00022475"/>
    </source>
</evidence>
<name>A0ABX1IYE5_9PSEU</name>
<feature type="transmembrane region" description="Helical" evidence="6">
    <location>
        <begin position="284"/>
        <end position="309"/>
    </location>
</feature>
<dbReference type="Pfam" id="PF13520">
    <property type="entry name" value="AA_permease_2"/>
    <property type="match status" value="1"/>
</dbReference>
<keyword evidence="4 6" id="KW-1133">Transmembrane helix</keyword>
<gene>
    <name evidence="7" type="ORF">HFP15_06505</name>
</gene>
<organism evidence="7 8">
    <name type="scientific">Amycolatopsis acididurans</name>
    <dbReference type="NCBI Taxonomy" id="2724524"/>
    <lineage>
        <taxon>Bacteria</taxon>
        <taxon>Bacillati</taxon>
        <taxon>Actinomycetota</taxon>
        <taxon>Actinomycetes</taxon>
        <taxon>Pseudonocardiales</taxon>
        <taxon>Pseudonocardiaceae</taxon>
        <taxon>Amycolatopsis</taxon>
    </lineage>
</organism>
<dbReference type="PANTHER" id="PTHR42770">
    <property type="entry name" value="AMINO ACID TRANSPORTER-RELATED"/>
    <property type="match status" value="1"/>
</dbReference>
<dbReference type="PANTHER" id="PTHR42770:SF18">
    <property type="entry name" value="ARGININE_AGMATINE ANTIPORTER"/>
    <property type="match status" value="1"/>
</dbReference>
<dbReference type="InterPro" id="IPR002293">
    <property type="entry name" value="AA/rel_permease1"/>
</dbReference>
<sequence length="473" mass="49517">MSRPQPAAERPGPSTPAEHKARALGLTSATGLVVGSVIGTGVFTMPAVLAGAGTSSLVVLAVVALGASLLAVLFGQLTRRVPNADGGLYAYARHEFGDFAGYLTGWCYWVSAWAGNAAIVSSWVLYVDALLGLDNPSGWVNWGIALAGLWIPAAVNLAGVRQMAWFENVTVVLKFVPLLFVGVVGWFFVSRGNFGAFNASGGSLYSAVGIAAGVALFAFIGVEVAAIIAKRVRRPGRNVGRASLLGTAASAVLYLLVSAAVMGLVPHDTLVATGTPFVPAFQAILPLGWAGKLVAALAVISGIGALNGWTLVTSEVSRATAADGLFPKAFAWADRKHTPWFGILVAAALPSVLMLWRYTASSGLTVFTFLVNLSVVTVAIPYFFSACAQLTYLVSRRRRVRGLLLVRDLLIAGVSVLFSLWVTFAAGYAAVYQALVLLLAGLVVYAFLNARRHNGEEAAKPGEDDTTQLPHAA</sequence>
<comment type="subcellular location">
    <subcellularLocation>
        <location evidence="1">Cell membrane</location>
        <topology evidence="1">Multi-pass membrane protein</topology>
    </subcellularLocation>
</comment>
<evidence type="ECO:0000256" key="1">
    <source>
        <dbReference type="ARBA" id="ARBA00004651"/>
    </source>
</evidence>
<feature type="transmembrane region" description="Helical" evidence="6">
    <location>
        <begin position="340"/>
        <end position="358"/>
    </location>
</feature>
<evidence type="ECO:0000256" key="3">
    <source>
        <dbReference type="ARBA" id="ARBA00022692"/>
    </source>
</evidence>
<protein>
    <submittedName>
        <fullName evidence="7">Amino acid permease</fullName>
    </submittedName>
</protein>
<dbReference type="InterPro" id="IPR050367">
    <property type="entry name" value="APC_superfamily"/>
</dbReference>
<keyword evidence="8" id="KW-1185">Reference proteome</keyword>
<keyword evidence="5 6" id="KW-0472">Membrane</keyword>
<proteinExistence type="predicted"/>
<dbReference type="Proteomes" id="UP000715441">
    <property type="component" value="Unassembled WGS sequence"/>
</dbReference>
<comment type="caution">
    <text evidence="7">The sequence shown here is derived from an EMBL/GenBank/DDBJ whole genome shotgun (WGS) entry which is preliminary data.</text>
</comment>
<feature type="transmembrane region" description="Helical" evidence="6">
    <location>
        <begin position="241"/>
        <end position="264"/>
    </location>
</feature>
<evidence type="ECO:0000313" key="7">
    <source>
        <dbReference type="EMBL" id="NKQ52527.1"/>
    </source>
</evidence>
<reference evidence="7 8" key="1">
    <citation type="submission" date="2020-04" db="EMBL/GenBank/DDBJ databases">
        <title>Novel species.</title>
        <authorList>
            <person name="Teo W.F.A."/>
            <person name="Lipun K."/>
            <person name="Srisuk N."/>
            <person name="Duangmal K."/>
        </authorList>
    </citation>
    <scope>NUCLEOTIDE SEQUENCE [LARGE SCALE GENOMIC DNA]</scope>
    <source>
        <strain evidence="7 8">K13G38</strain>
    </source>
</reference>
<accession>A0ABX1IYE5</accession>
<feature type="transmembrane region" description="Helical" evidence="6">
    <location>
        <begin position="139"/>
        <end position="159"/>
    </location>
</feature>